<dbReference type="Pfam" id="PF17766">
    <property type="entry name" value="fn3_6"/>
    <property type="match status" value="1"/>
</dbReference>
<feature type="active site" description="Charge relay system" evidence="9 10">
    <location>
        <position position="602"/>
    </location>
</feature>
<keyword evidence="6 10" id="KW-0378">Hydrolase</keyword>
<dbReference type="SUPFAM" id="SSF52743">
    <property type="entry name" value="Subtilisin-like"/>
    <property type="match status" value="1"/>
</dbReference>
<dbReference type="PROSITE" id="PS51892">
    <property type="entry name" value="SUBTILASE"/>
    <property type="match status" value="1"/>
</dbReference>
<dbReference type="PROSITE" id="PS00136">
    <property type="entry name" value="SUBTILASE_ASP"/>
    <property type="match status" value="1"/>
</dbReference>
<evidence type="ECO:0000256" key="13">
    <source>
        <dbReference type="SAM" id="SignalP"/>
    </source>
</evidence>
<feature type="domain" description="PA" evidence="15">
    <location>
        <begin position="435"/>
        <end position="522"/>
    </location>
</feature>
<sequence>MHFKKSLVGSLITLAITATANTTVVANEVSGDINKFKPVGSEVNTKQKATGYIVQLKGKTAIAQAQDIGELLPTNQLVANTGNRYNAHTPAMKAYTKALENKQKRVASSVDSINILHSFKHTYNGFTAKLNAKQKAQLESHPDVIGVYEDRLEVVNTANTPEFLGLTGEGGQHTMNTKGEGIIIGVIDTGVWPENPSFADDGSYSDPADLGWLGACDTGTDEDFSCNNKLIGARYFKSSFESTYDIQYALGEFESPRDADGHGSHTASTAGGNENVEAILSGTPVGTVSGMAPRARIAAYKVCWNSDYVTPEGAKERGCFGGDTMAAIDAAVTDGVDVLNYSIGGSRTDLTVPATAAMLNATAAGVFVAVSAGNEGPDIETVGTPAPWVTSVAASTYNGTSAIVGKALDITSGSLAGTSILSVPSGFSPATVGLSGELALAQPVQACNDDPLTNGDELAGKIALIARGSCAFTEKFLNAQNAGAVGVVLYTTEGTSPFSMGGTDPAVTITGSMISFADGQSLSASIADGSTSVEFTDNTAAGEAVEVGNTIADFSSRGPNLNTYDIIKPDITAPGVKILAATTSAPMFETHGETFKYLQGTSMSSPHIAGLAALFKESNSSWSPAQIKSAMMTTARQNLTKEDGTTQADPYDFGSGHVAPVAALDPGLLFDTNLADYLAFLCGQDKEAFVSGYDTSCADLTSTGFSTDASQLNLPSIAIAELLDPETIFRTVSNATPIASSYTATVEAPAGFDISVQTFNSEGEETEAATLDVAGEGGKASFAITVSQTETTEIDAWKFGAITWTDGAGHSVRLPLAFKAIPTVQIEVPELISGDLNRGRFRFPVKMLYSGRTSIEHAGLVAPFGTAGSVEQDPDADFSFNEDGLGTHFFNIPEGTKVARFSLTDNLVGDGSGAADLDMYVYRCDKWSCSRVASSLNAASNEDVVLTNPEGRSDINVGDIYLVWIHGYNTADVSPLNYTMVGWVADQAERTTRVVSSKRAINGRFNYTSILTRGLPTGTTYMGAVTYFNAEGEAEGTTVLELKN</sequence>
<dbReference type="PRINTS" id="PR00723">
    <property type="entry name" value="SUBTILISIN"/>
</dbReference>
<comment type="caution">
    <text evidence="18">The sequence shown here is derived from an EMBL/GenBank/DDBJ whole genome shotgun (WGS) entry which is preliminary data.</text>
</comment>
<comment type="similarity">
    <text evidence="2 10 11">Belongs to the peptidase S8 family.</text>
</comment>
<dbReference type="AlphaFoldDB" id="A0A099KT78"/>
<keyword evidence="8" id="KW-0325">Glycoprotein</keyword>
<dbReference type="PATRIC" id="fig|28229.4.peg.1356"/>
<comment type="subcellular location">
    <subcellularLocation>
        <location evidence="1">Secreted</location>
    </subcellularLocation>
</comment>
<reference evidence="18 19" key="1">
    <citation type="submission" date="2014-08" db="EMBL/GenBank/DDBJ databases">
        <title>Genomic and Phenotypic Diversity of Colwellia psychrerythraea strains from Disparate Marine Basins.</title>
        <authorList>
            <person name="Techtmann S.M."/>
            <person name="Stelling S.C."/>
            <person name="Utturkar S.M."/>
            <person name="Alshibli N."/>
            <person name="Harris A."/>
            <person name="Brown S.D."/>
            <person name="Hazen T.C."/>
        </authorList>
    </citation>
    <scope>NUCLEOTIDE SEQUENCE [LARGE SCALE GENOMIC DNA]</scope>
    <source>
        <strain evidence="18 19">ND2E</strain>
    </source>
</reference>
<evidence type="ECO:0000256" key="6">
    <source>
        <dbReference type="ARBA" id="ARBA00022801"/>
    </source>
</evidence>
<dbReference type="InterPro" id="IPR010259">
    <property type="entry name" value="S8pro/Inhibitor_I9"/>
</dbReference>
<dbReference type="InterPro" id="IPR041469">
    <property type="entry name" value="Subtilisin-like_FN3"/>
</dbReference>
<evidence type="ECO:0000256" key="3">
    <source>
        <dbReference type="ARBA" id="ARBA00022525"/>
    </source>
</evidence>
<dbReference type="InterPro" id="IPR045051">
    <property type="entry name" value="SBT"/>
</dbReference>
<dbReference type="OrthoDB" id="614750at2"/>
<organism evidence="18 19">
    <name type="scientific">Colwellia psychrerythraea</name>
    <name type="common">Vibrio psychroerythus</name>
    <dbReference type="NCBI Taxonomy" id="28229"/>
    <lineage>
        <taxon>Bacteria</taxon>
        <taxon>Pseudomonadati</taxon>
        <taxon>Pseudomonadota</taxon>
        <taxon>Gammaproteobacteria</taxon>
        <taxon>Alteromonadales</taxon>
        <taxon>Colwelliaceae</taxon>
        <taxon>Colwellia</taxon>
    </lineage>
</organism>
<dbReference type="EMBL" id="JQED01000012">
    <property type="protein sequence ID" value="KGJ93405.1"/>
    <property type="molecule type" value="Genomic_DNA"/>
</dbReference>
<dbReference type="InterPro" id="IPR037045">
    <property type="entry name" value="S8pro/Inhibitor_I9_sf"/>
</dbReference>
<dbReference type="Gene3D" id="3.40.50.200">
    <property type="entry name" value="Peptidase S8/S53 domain"/>
    <property type="match status" value="1"/>
</dbReference>
<evidence type="ECO:0000256" key="4">
    <source>
        <dbReference type="ARBA" id="ARBA00022670"/>
    </source>
</evidence>
<evidence type="ECO:0000256" key="2">
    <source>
        <dbReference type="ARBA" id="ARBA00011073"/>
    </source>
</evidence>
<evidence type="ECO:0000256" key="5">
    <source>
        <dbReference type="ARBA" id="ARBA00022729"/>
    </source>
</evidence>
<dbReference type="Gene3D" id="2.60.40.2310">
    <property type="match status" value="1"/>
</dbReference>
<dbReference type="Pfam" id="PF05922">
    <property type="entry name" value="Inhibitor_I9"/>
    <property type="match status" value="1"/>
</dbReference>
<evidence type="ECO:0000256" key="8">
    <source>
        <dbReference type="ARBA" id="ARBA00023180"/>
    </source>
</evidence>
<proteinExistence type="inferred from homology"/>
<evidence type="ECO:0000256" key="11">
    <source>
        <dbReference type="RuleBase" id="RU003355"/>
    </source>
</evidence>
<dbReference type="InterPro" id="IPR034197">
    <property type="entry name" value="Peptidases_S8_3"/>
</dbReference>
<dbReference type="InterPro" id="IPR015500">
    <property type="entry name" value="Peptidase_S8_subtilisin-rel"/>
</dbReference>
<evidence type="ECO:0000256" key="12">
    <source>
        <dbReference type="SAM" id="MobiDB-lite"/>
    </source>
</evidence>
<dbReference type="CDD" id="cd04818">
    <property type="entry name" value="PA_subtilisin_1"/>
    <property type="match status" value="1"/>
</dbReference>
<feature type="active site" description="Charge relay system" evidence="9 10">
    <location>
        <position position="262"/>
    </location>
</feature>
<name>A0A099KT78_COLPS</name>
<protein>
    <submittedName>
        <fullName evidence="18">Cucumisin</fullName>
        <ecNumber evidence="18">3.4.21.25</ecNumber>
    </submittedName>
</protein>
<evidence type="ECO:0000313" key="19">
    <source>
        <dbReference type="Proteomes" id="UP000029843"/>
    </source>
</evidence>
<keyword evidence="4 10" id="KW-0645">Protease</keyword>
<dbReference type="InterPro" id="IPR000209">
    <property type="entry name" value="Peptidase_S8/S53_dom"/>
</dbReference>
<feature type="region of interest" description="Disordered" evidence="12">
    <location>
        <begin position="255"/>
        <end position="274"/>
    </location>
</feature>
<evidence type="ECO:0000256" key="9">
    <source>
        <dbReference type="PIRSR" id="PIRSR615500-1"/>
    </source>
</evidence>
<evidence type="ECO:0000313" key="18">
    <source>
        <dbReference type="EMBL" id="KGJ93405.1"/>
    </source>
</evidence>
<accession>A0A099KT78</accession>
<dbReference type="GO" id="GO:0005576">
    <property type="term" value="C:extracellular region"/>
    <property type="evidence" value="ECO:0007669"/>
    <property type="project" value="UniProtKB-SubCell"/>
</dbReference>
<feature type="domain" description="Peptidase S8/S53" evidence="14">
    <location>
        <begin position="179"/>
        <end position="648"/>
    </location>
</feature>
<feature type="domain" description="Subtilisin-like protease fibronectin type-III" evidence="17">
    <location>
        <begin position="711"/>
        <end position="817"/>
    </location>
</feature>
<evidence type="ECO:0000259" key="17">
    <source>
        <dbReference type="Pfam" id="PF17766"/>
    </source>
</evidence>
<evidence type="ECO:0000256" key="1">
    <source>
        <dbReference type="ARBA" id="ARBA00004613"/>
    </source>
</evidence>
<dbReference type="Gene3D" id="3.30.70.80">
    <property type="entry name" value="Peptidase S8 propeptide/proteinase inhibitor I9"/>
    <property type="match status" value="1"/>
</dbReference>
<dbReference type="Pfam" id="PF02225">
    <property type="entry name" value="PA"/>
    <property type="match status" value="1"/>
</dbReference>
<dbReference type="PROSITE" id="PS00138">
    <property type="entry name" value="SUBTILASE_SER"/>
    <property type="match status" value="1"/>
</dbReference>
<dbReference type="EC" id="3.4.21.25" evidence="18"/>
<dbReference type="InterPro" id="IPR036852">
    <property type="entry name" value="Peptidase_S8/S53_dom_sf"/>
</dbReference>
<evidence type="ECO:0000256" key="10">
    <source>
        <dbReference type="PROSITE-ProRule" id="PRU01240"/>
    </source>
</evidence>
<evidence type="ECO:0000259" key="15">
    <source>
        <dbReference type="Pfam" id="PF02225"/>
    </source>
</evidence>
<dbReference type="PANTHER" id="PTHR10795">
    <property type="entry name" value="PROPROTEIN CONVERTASE SUBTILISIN/KEXIN"/>
    <property type="match status" value="1"/>
</dbReference>
<feature type="chain" id="PRO_5001949331" evidence="13">
    <location>
        <begin position="21"/>
        <end position="1044"/>
    </location>
</feature>
<dbReference type="RefSeq" id="WP_033093129.1">
    <property type="nucleotide sequence ID" value="NZ_JQED01000012.1"/>
</dbReference>
<dbReference type="InterPro" id="IPR046450">
    <property type="entry name" value="PA_dom_sf"/>
</dbReference>
<dbReference type="GO" id="GO:0004252">
    <property type="term" value="F:serine-type endopeptidase activity"/>
    <property type="evidence" value="ECO:0007669"/>
    <property type="project" value="UniProtKB-UniRule"/>
</dbReference>
<dbReference type="SUPFAM" id="SSF52025">
    <property type="entry name" value="PA domain"/>
    <property type="match status" value="1"/>
</dbReference>
<dbReference type="InterPro" id="IPR023828">
    <property type="entry name" value="Peptidase_S8_Ser-AS"/>
</dbReference>
<evidence type="ECO:0000256" key="7">
    <source>
        <dbReference type="ARBA" id="ARBA00022825"/>
    </source>
</evidence>
<keyword evidence="3" id="KW-0964">Secreted</keyword>
<evidence type="ECO:0000259" key="14">
    <source>
        <dbReference type="Pfam" id="PF00082"/>
    </source>
</evidence>
<dbReference type="InterPro" id="IPR023827">
    <property type="entry name" value="Peptidase_S8_Asp-AS"/>
</dbReference>
<gene>
    <name evidence="18" type="ORF">ND2E_2330</name>
</gene>
<feature type="active site" description="Charge relay system" evidence="9 10">
    <location>
        <position position="188"/>
    </location>
</feature>
<keyword evidence="5 13" id="KW-0732">Signal</keyword>
<keyword evidence="7 10" id="KW-0720">Serine protease</keyword>
<dbReference type="Pfam" id="PF00082">
    <property type="entry name" value="Peptidase_S8"/>
    <property type="match status" value="1"/>
</dbReference>
<dbReference type="GO" id="GO:0006508">
    <property type="term" value="P:proteolysis"/>
    <property type="evidence" value="ECO:0007669"/>
    <property type="project" value="UniProtKB-KW"/>
</dbReference>
<dbReference type="CDD" id="cd04852">
    <property type="entry name" value="Peptidases_S8_3"/>
    <property type="match status" value="1"/>
</dbReference>
<dbReference type="Gene3D" id="3.50.30.30">
    <property type="match status" value="1"/>
</dbReference>
<evidence type="ECO:0000259" key="16">
    <source>
        <dbReference type="Pfam" id="PF05922"/>
    </source>
</evidence>
<feature type="signal peptide" evidence="13">
    <location>
        <begin position="1"/>
        <end position="20"/>
    </location>
</feature>
<dbReference type="InterPro" id="IPR003137">
    <property type="entry name" value="PA_domain"/>
</dbReference>
<dbReference type="Proteomes" id="UP000029843">
    <property type="component" value="Unassembled WGS sequence"/>
</dbReference>
<feature type="domain" description="Inhibitor I9" evidence="16">
    <location>
        <begin position="52"/>
        <end position="151"/>
    </location>
</feature>